<dbReference type="PANTHER" id="PTHR16019:SF6">
    <property type="entry name" value="SYNAPSE-ASSOCIATED PROTEIN 1"/>
    <property type="match status" value="1"/>
</dbReference>
<feature type="compositionally biased region" description="Basic and acidic residues" evidence="1">
    <location>
        <begin position="242"/>
        <end position="276"/>
    </location>
</feature>
<evidence type="ECO:0000259" key="2">
    <source>
        <dbReference type="PROSITE" id="PS50858"/>
    </source>
</evidence>
<dbReference type="GO" id="GO:0005794">
    <property type="term" value="C:Golgi apparatus"/>
    <property type="evidence" value="ECO:0007669"/>
    <property type="project" value="TreeGrafter"/>
</dbReference>
<dbReference type="InterPro" id="IPR035925">
    <property type="entry name" value="BSD_dom_sf"/>
</dbReference>
<protein>
    <submittedName>
        <fullName evidence="3">Synapse-associated protein of 47 kDa</fullName>
    </submittedName>
</protein>
<dbReference type="SUPFAM" id="SSF140383">
    <property type="entry name" value="BSD domain-like"/>
    <property type="match status" value="1"/>
</dbReference>
<dbReference type="STRING" id="48709.A0A1D2MRK8"/>
<gene>
    <name evidence="3" type="ORF">Ocin01_11317</name>
</gene>
<dbReference type="Pfam" id="PF03909">
    <property type="entry name" value="BSD"/>
    <property type="match status" value="1"/>
</dbReference>
<dbReference type="InterPro" id="IPR051494">
    <property type="entry name" value="BSD_domain-containing"/>
</dbReference>
<feature type="region of interest" description="Disordered" evidence="1">
    <location>
        <begin position="1"/>
        <end position="80"/>
    </location>
</feature>
<dbReference type="InterPro" id="IPR005607">
    <property type="entry name" value="BSD_dom"/>
</dbReference>
<accession>A0A1D2MRK8</accession>
<dbReference type="AlphaFoldDB" id="A0A1D2MRK8"/>
<comment type="caution">
    <text evidence="3">The sequence shown here is derived from an EMBL/GenBank/DDBJ whole genome shotgun (WGS) entry which is preliminary data.</text>
</comment>
<feature type="compositionally biased region" description="Basic and acidic residues" evidence="1">
    <location>
        <begin position="29"/>
        <end position="41"/>
    </location>
</feature>
<feature type="compositionally biased region" description="Basic and acidic residues" evidence="1">
    <location>
        <begin position="1"/>
        <end position="10"/>
    </location>
</feature>
<dbReference type="GO" id="GO:0045202">
    <property type="term" value="C:synapse"/>
    <property type="evidence" value="ECO:0007669"/>
    <property type="project" value="TreeGrafter"/>
</dbReference>
<dbReference type="GO" id="GO:0038203">
    <property type="term" value="P:TORC2 signaling"/>
    <property type="evidence" value="ECO:0007669"/>
    <property type="project" value="TreeGrafter"/>
</dbReference>
<dbReference type="SMART" id="SM00751">
    <property type="entry name" value="BSD"/>
    <property type="match status" value="1"/>
</dbReference>
<evidence type="ECO:0000313" key="4">
    <source>
        <dbReference type="Proteomes" id="UP000094527"/>
    </source>
</evidence>
<proteinExistence type="predicted"/>
<dbReference type="PANTHER" id="PTHR16019">
    <property type="entry name" value="SYNAPSE-ASSOCIATED PROTEIN"/>
    <property type="match status" value="1"/>
</dbReference>
<keyword evidence="4" id="KW-1185">Reference proteome</keyword>
<reference evidence="3 4" key="1">
    <citation type="journal article" date="2016" name="Genome Biol. Evol.">
        <title>Gene Family Evolution Reflects Adaptation to Soil Environmental Stressors in the Genome of the Collembolan Orchesella cincta.</title>
        <authorList>
            <person name="Faddeeva-Vakhrusheva A."/>
            <person name="Derks M.F."/>
            <person name="Anvar S.Y."/>
            <person name="Agamennone V."/>
            <person name="Suring W."/>
            <person name="Smit S."/>
            <person name="van Straalen N.M."/>
            <person name="Roelofs D."/>
        </authorList>
    </citation>
    <scope>NUCLEOTIDE SEQUENCE [LARGE SCALE GENOMIC DNA]</scope>
    <source>
        <tissue evidence="3">Mixed pool</tissue>
    </source>
</reference>
<dbReference type="GO" id="GO:0048172">
    <property type="term" value="P:regulation of short-term neuronal synaptic plasticity"/>
    <property type="evidence" value="ECO:0007669"/>
    <property type="project" value="TreeGrafter"/>
</dbReference>
<dbReference type="PROSITE" id="PS50858">
    <property type="entry name" value="BSD"/>
    <property type="match status" value="1"/>
</dbReference>
<dbReference type="Proteomes" id="UP000094527">
    <property type="component" value="Unassembled WGS sequence"/>
</dbReference>
<evidence type="ECO:0000256" key="1">
    <source>
        <dbReference type="SAM" id="MobiDB-lite"/>
    </source>
</evidence>
<dbReference type="Gene3D" id="1.10.3970.10">
    <property type="entry name" value="BSD domain"/>
    <property type="match status" value="1"/>
</dbReference>
<dbReference type="GO" id="GO:0005634">
    <property type="term" value="C:nucleus"/>
    <property type="evidence" value="ECO:0007669"/>
    <property type="project" value="TreeGrafter"/>
</dbReference>
<sequence>MFGGAKKEEEPTTATEATESTPAPSQEPPAERGRITPDKGSDASSATGGADSDKEVRKTNKVPPEQIPEEDPAAESHAAAGLGKVKSLGMSLFSSIKGAGQKIKDTNILSEFQKEHDSFLKSRGSKGDSALAPWVGHPKEDALKEEILSLSTDRRNFVRSPPSGVAFEWDWEVMAPIAKAILKDDPNLDKMRYELVPKVVSEENFWRNYFYRVTLLKESMSEDESGKKKRDSIDTDEEEIEKELNEELKSFEVVDSSSAKKSEVDEKELDSLLDLK</sequence>
<dbReference type="OrthoDB" id="47923at2759"/>
<feature type="domain" description="BSD" evidence="2">
    <location>
        <begin position="161"/>
        <end position="217"/>
    </location>
</feature>
<feature type="region of interest" description="Disordered" evidence="1">
    <location>
        <begin position="221"/>
        <end position="276"/>
    </location>
</feature>
<evidence type="ECO:0000313" key="3">
    <source>
        <dbReference type="EMBL" id="ODM95365.1"/>
    </source>
</evidence>
<dbReference type="EMBL" id="LJIJ01000682">
    <property type="protein sequence ID" value="ODM95365.1"/>
    <property type="molecule type" value="Genomic_DNA"/>
</dbReference>
<organism evidence="3 4">
    <name type="scientific">Orchesella cincta</name>
    <name type="common">Springtail</name>
    <name type="synonym">Podura cincta</name>
    <dbReference type="NCBI Taxonomy" id="48709"/>
    <lineage>
        <taxon>Eukaryota</taxon>
        <taxon>Metazoa</taxon>
        <taxon>Ecdysozoa</taxon>
        <taxon>Arthropoda</taxon>
        <taxon>Hexapoda</taxon>
        <taxon>Collembola</taxon>
        <taxon>Entomobryomorpha</taxon>
        <taxon>Entomobryoidea</taxon>
        <taxon>Orchesellidae</taxon>
        <taxon>Orchesellinae</taxon>
        <taxon>Orchesella</taxon>
    </lineage>
</organism>
<dbReference type="OMA" id="DWEVMAP"/>
<feature type="compositionally biased region" description="Low complexity" evidence="1">
    <location>
        <begin position="12"/>
        <end position="24"/>
    </location>
</feature>
<name>A0A1D2MRK8_ORCCI</name>